<dbReference type="PIRSF" id="PIRSF004919">
    <property type="entry name" value="TldD"/>
    <property type="match status" value="1"/>
</dbReference>
<evidence type="ECO:0000313" key="8">
    <source>
        <dbReference type="EMBL" id="CAM12037.1"/>
    </source>
</evidence>
<feature type="domain" description="Metalloprotease TldD/E C-terminal" evidence="6">
    <location>
        <begin position="227"/>
        <end position="458"/>
    </location>
</feature>
<reference evidence="8 9" key="1">
    <citation type="journal article" date="2008" name="J. Bacteriol.">
        <title>Comparative genome analysis of 'Candidatus Phytoplasma australiense' (subgroup tuf-Australia I; rp-A) and 'Ca. Phytoplasma asteris' strains OY-M and AY-WB.</title>
        <authorList>
            <person name="Tran-Nguyen L.T."/>
            <person name="Kube M."/>
            <person name="Schneider B."/>
            <person name="Reinhardt R."/>
            <person name="Gibb K.S."/>
        </authorList>
    </citation>
    <scope>NUCLEOTIDE SEQUENCE [LARGE SCALE GENOMIC DNA]</scope>
</reference>
<dbReference type="InterPro" id="IPR045570">
    <property type="entry name" value="Metalloprtase-TldD/E_cen_dom"/>
</dbReference>
<proteinExistence type="inferred from homology"/>
<evidence type="ECO:0000259" key="5">
    <source>
        <dbReference type="Pfam" id="PF01523"/>
    </source>
</evidence>
<evidence type="ECO:0000256" key="1">
    <source>
        <dbReference type="ARBA" id="ARBA00005836"/>
    </source>
</evidence>
<dbReference type="InterPro" id="IPR045569">
    <property type="entry name" value="Metalloprtase-TldD/E_C"/>
</dbReference>
<keyword evidence="4" id="KW-0482">Metalloprotease</keyword>
<dbReference type="Pfam" id="PF19289">
    <property type="entry name" value="PmbA_TldD_3rd"/>
    <property type="match status" value="1"/>
</dbReference>
<dbReference type="PANTHER" id="PTHR30624:SF4">
    <property type="entry name" value="METALLOPROTEASE TLDD"/>
    <property type="match status" value="1"/>
</dbReference>
<evidence type="ECO:0000256" key="4">
    <source>
        <dbReference type="ARBA" id="ARBA00023049"/>
    </source>
</evidence>
<dbReference type="GO" id="GO:0008237">
    <property type="term" value="F:metallopeptidase activity"/>
    <property type="evidence" value="ECO:0007669"/>
    <property type="project" value="UniProtKB-KW"/>
</dbReference>
<evidence type="ECO:0000259" key="6">
    <source>
        <dbReference type="Pfam" id="PF19289"/>
    </source>
</evidence>
<dbReference type="GO" id="GO:0005829">
    <property type="term" value="C:cytosol"/>
    <property type="evidence" value="ECO:0007669"/>
    <property type="project" value="TreeGrafter"/>
</dbReference>
<evidence type="ECO:0000259" key="7">
    <source>
        <dbReference type="Pfam" id="PF19290"/>
    </source>
</evidence>
<dbReference type="AlphaFoldDB" id="B1VAR4"/>
<evidence type="ECO:0000256" key="3">
    <source>
        <dbReference type="ARBA" id="ARBA00022801"/>
    </source>
</evidence>
<dbReference type="Pfam" id="PF01523">
    <property type="entry name" value="PmbA_TldD_1st"/>
    <property type="match status" value="1"/>
</dbReference>
<dbReference type="InterPro" id="IPR051463">
    <property type="entry name" value="Peptidase_U62_metallo"/>
</dbReference>
<dbReference type="InterPro" id="IPR035068">
    <property type="entry name" value="TldD/PmbA_N"/>
</dbReference>
<dbReference type="Gene3D" id="3.30.2290.10">
    <property type="entry name" value="PmbA/TldD superfamily"/>
    <property type="match status" value="1"/>
</dbReference>
<dbReference type="eggNOG" id="COG0312">
    <property type="taxonomic scope" value="Bacteria"/>
</dbReference>
<organism evidence="8 9">
    <name type="scientific">Phytoplasma australiense</name>
    <dbReference type="NCBI Taxonomy" id="59748"/>
    <lineage>
        <taxon>Bacteria</taxon>
        <taxon>Bacillati</taxon>
        <taxon>Mycoplasmatota</taxon>
        <taxon>Mollicutes</taxon>
        <taxon>Acholeplasmatales</taxon>
        <taxon>Acholeplasmataceae</taxon>
        <taxon>Candidatus Phytoplasma</taxon>
        <taxon>16SrXII (Stolbur group)</taxon>
    </lineage>
</organism>
<comment type="similarity">
    <text evidence="1">Belongs to the peptidase U62 family.</text>
</comment>
<dbReference type="InterPro" id="IPR036059">
    <property type="entry name" value="TldD/PmbA_sf"/>
</dbReference>
<dbReference type="GO" id="GO:0006508">
    <property type="term" value="P:proteolysis"/>
    <property type="evidence" value="ECO:0007669"/>
    <property type="project" value="UniProtKB-KW"/>
</dbReference>
<dbReference type="InterPro" id="IPR002510">
    <property type="entry name" value="Metalloprtase-TldD/E_N"/>
</dbReference>
<keyword evidence="2 8" id="KW-0645">Protease</keyword>
<sequence length="465" mass="51574">MDAMHKEDIQKLLAFSLEKGADFAEFFFENTSSEVIKIIGEEVTSISNNNIFGVGIRLLKGFNEVYSYTNQIDYDSVLTLIEKMKQSFQGEKTEVIPLKEPLPFSKNVQKPFDSMSKKEKTQKLLKLSQIIKNYDPQIIQSIVTLEQKEQQVLIANSLGVYQKDQRNYIRCSLFAVAQSGGEMQEAFAGPGRFMGLEFFDQINLEKIAREVAVQAVSLLQAQPLKPQVMPVVINHGFGGVIFHEACGHPLEATAIAKGLSPFNNKMNQKIASEVVTAYDDGTIEGAWGRLNFDDEGRKTQKNLLIEKGILKGYLVDFRNGRKMNMKPTGSARRQSYKYSPTSRMNSTYIEKGNETPEQIIQDTAYGLYAKSLGGGTVVPATGEFNFIVNEGYLIEKGKLTTHVKGAMLIGHGADILTKIDRVANDLVLGQGMCGSESGYLPVDVGQPTIRVKEIIVGGVKQNENK</sequence>
<dbReference type="Pfam" id="PF19290">
    <property type="entry name" value="PmbA_TldD_2nd"/>
    <property type="match status" value="1"/>
</dbReference>
<accession>B1VAR4</accession>
<dbReference type="Proteomes" id="UP000008323">
    <property type="component" value="Chromosome"/>
</dbReference>
<name>B1VAR4_PHYAS</name>
<gene>
    <name evidence="8" type="primary">tldD</name>
    <name evidence="8" type="ordered locus">PA0703</name>
</gene>
<dbReference type="KEGG" id="pal:PA0703"/>
<protein>
    <submittedName>
        <fullName evidence="8">Zn-dependent proteases, TldD</fullName>
    </submittedName>
</protein>
<keyword evidence="3" id="KW-0378">Hydrolase</keyword>
<feature type="domain" description="Metalloprotease TldD/E central" evidence="7">
    <location>
        <begin position="110"/>
        <end position="219"/>
    </location>
</feature>
<dbReference type="EMBL" id="AM422018">
    <property type="protein sequence ID" value="CAM12037.1"/>
    <property type="molecule type" value="Genomic_DNA"/>
</dbReference>
<evidence type="ECO:0000256" key="2">
    <source>
        <dbReference type="ARBA" id="ARBA00022670"/>
    </source>
</evidence>
<feature type="domain" description="Metalloprotease TldD/E N-terminal" evidence="5">
    <location>
        <begin position="24"/>
        <end position="84"/>
    </location>
</feature>
<evidence type="ECO:0000313" key="9">
    <source>
        <dbReference type="Proteomes" id="UP000008323"/>
    </source>
</evidence>
<dbReference type="InterPro" id="IPR025502">
    <property type="entry name" value="TldD"/>
</dbReference>
<dbReference type="PANTHER" id="PTHR30624">
    <property type="entry name" value="UNCHARACTERIZED PROTEIN TLDD AND PMBA"/>
    <property type="match status" value="1"/>
</dbReference>
<dbReference type="STRING" id="59748.PA0703"/>
<dbReference type="SUPFAM" id="SSF111283">
    <property type="entry name" value="Putative modulator of DNA gyrase, PmbA/TldD"/>
    <property type="match status" value="1"/>
</dbReference>